<sequence length="503" mass="56118">MDPIDTPLNSLPSLSYTSTAEDPTTIINDEENKRFTKHSALVTLLIMSIGPFSLLIQALGETFDMFLITKRFNNSPDSHAIEIIGFTGQIIGFSYYVGLFFGQAISSRVSALIGSGDRLSASHLVSNSILLCFIVSIFFVIVLVCIIKPLLRFLGTPDYMLDPTFKFLMPIYAAVPITSLVFIAQYFLQSIGNSILSGLVKVSVYILQLTIFSPLFLFGLKVSTTFMKLGNVVSNIIVAFVMMLLMYRGKFSLILNFKDIFSKIDPEISKAVISALPLLLSYFVYSLPQILILQTLTSEAKNYAKEIGGVFAVYTRLAAIVAEFPAAFMQSFLSTGTHAWGSKNPKRLIQLILWTAFLSVCATFFISLVIILNKNKICRAFLDNEMEIKLAEKMIPIPFYTTTLQGVSGTMSILMIVIGKPIFAFIPNFIQMLILCIGCKIIAMLKKDDVISIMYVYNISDLTIFTLNLILLFIPVLEIKKKLKELNSKQLNEKLLYGSQMLN</sequence>
<evidence type="ECO:0000256" key="8">
    <source>
        <dbReference type="SAM" id="Phobius"/>
    </source>
</evidence>
<evidence type="ECO:0008006" key="11">
    <source>
        <dbReference type="Google" id="ProtNLM"/>
    </source>
</evidence>
<feature type="transmembrane region" description="Helical" evidence="8">
    <location>
        <begin position="348"/>
        <end position="373"/>
    </location>
</feature>
<dbReference type="Proteomes" id="UP001470230">
    <property type="component" value="Unassembled WGS sequence"/>
</dbReference>
<gene>
    <name evidence="9" type="ORF">M9Y10_031138</name>
</gene>
<feature type="transmembrane region" description="Helical" evidence="8">
    <location>
        <begin position="229"/>
        <end position="248"/>
    </location>
</feature>
<feature type="transmembrane region" description="Helical" evidence="8">
    <location>
        <begin position="80"/>
        <end position="105"/>
    </location>
</feature>
<keyword evidence="10" id="KW-1185">Reference proteome</keyword>
<evidence type="ECO:0000256" key="4">
    <source>
        <dbReference type="ARBA" id="ARBA00022475"/>
    </source>
</evidence>
<dbReference type="Pfam" id="PF01554">
    <property type="entry name" value="MatE"/>
    <property type="match status" value="2"/>
</dbReference>
<dbReference type="InterPro" id="IPR002528">
    <property type="entry name" value="MATE_fam"/>
</dbReference>
<keyword evidence="5 8" id="KW-0812">Transmembrane</keyword>
<evidence type="ECO:0000256" key="6">
    <source>
        <dbReference type="ARBA" id="ARBA00022989"/>
    </source>
</evidence>
<keyword evidence="4" id="KW-1003">Cell membrane</keyword>
<feature type="transmembrane region" description="Helical" evidence="8">
    <location>
        <begin position="40"/>
        <end position="59"/>
    </location>
</feature>
<keyword evidence="3" id="KW-0813">Transport</keyword>
<evidence type="ECO:0000256" key="1">
    <source>
        <dbReference type="ARBA" id="ARBA00004651"/>
    </source>
</evidence>
<feature type="transmembrane region" description="Helical" evidence="8">
    <location>
        <begin position="194"/>
        <end position="217"/>
    </location>
</feature>
<accession>A0ABR2H1W2</accession>
<proteinExistence type="inferred from homology"/>
<dbReference type="InterPro" id="IPR052031">
    <property type="entry name" value="Membrane_Transporter-Flippase"/>
</dbReference>
<evidence type="ECO:0000256" key="2">
    <source>
        <dbReference type="ARBA" id="ARBA00010199"/>
    </source>
</evidence>
<reference evidence="9 10" key="1">
    <citation type="submission" date="2024-04" db="EMBL/GenBank/DDBJ databases">
        <title>Tritrichomonas musculus Genome.</title>
        <authorList>
            <person name="Alves-Ferreira E."/>
            <person name="Grigg M."/>
            <person name="Lorenzi H."/>
            <person name="Galac M."/>
        </authorList>
    </citation>
    <scope>NUCLEOTIDE SEQUENCE [LARGE SCALE GENOMIC DNA]</scope>
    <source>
        <strain evidence="9 10">EAF2021</strain>
    </source>
</reference>
<evidence type="ECO:0000256" key="3">
    <source>
        <dbReference type="ARBA" id="ARBA00022448"/>
    </source>
</evidence>
<evidence type="ECO:0000313" key="10">
    <source>
        <dbReference type="Proteomes" id="UP001470230"/>
    </source>
</evidence>
<feature type="transmembrane region" description="Helical" evidence="8">
    <location>
        <begin position="125"/>
        <end position="147"/>
    </location>
</feature>
<comment type="subcellular location">
    <subcellularLocation>
        <location evidence="1">Cell membrane</location>
        <topology evidence="1">Multi-pass membrane protein</topology>
    </subcellularLocation>
</comment>
<dbReference type="PANTHER" id="PTHR43549:SF2">
    <property type="entry name" value="MULTIDRUG RESISTANCE PROTEIN NORM-RELATED"/>
    <property type="match status" value="1"/>
</dbReference>
<feature type="transmembrane region" description="Helical" evidence="8">
    <location>
        <begin position="455"/>
        <end position="477"/>
    </location>
</feature>
<evidence type="ECO:0000313" key="9">
    <source>
        <dbReference type="EMBL" id="KAK8840194.1"/>
    </source>
</evidence>
<comment type="similarity">
    <text evidence="2">Belongs to the multi antimicrobial extrusion (MATE) (TC 2.A.66.1) family.</text>
</comment>
<protein>
    <recommendedName>
        <fullName evidence="11">MatE family protein</fullName>
    </recommendedName>
</protein>
<keyword evidence="6 8" id="KW-1133">Transmembrane helix</keyword>
<feature type="transmembrane region" description="Helical" evidence="8">
    <location>
        <begin position="394"/>
        <end position="416"/>
    </location>
</feature>
<evidence type="ECO:0000256" key="7">
    <source>
        <dbReference type="ARBA" id="ARBA00023136"/>
    </source>
</evidence>
<name>A0ABR2H1W2_9EUKA</name>
<organism evidence="9 10">
    <name type="scientific">Tritrichomonas musculus</name>
    <dbReference type="NCBI Taxonomy" id="1915356"/>
    <lineage>
        <taxon>Eukaryota</taxon>
        <taxon>Metamonada</taxon>
        <taxon>Parabasalia</taxon>
        <taxon>Tritrichomonadida</taxon>
        <taxon>Tritrichomonadidae</taxon>
        <taxon>Tritrichomonas</taxon>
    </lineage>
</organism>
<feature type="transmembrane region" description="Helical" evidence="8">
    <location>
        <begin position="167"/>
        <end position="188"/>
    </location>
</feature>
<comment type="caution">
    <text evidence="9">The sequence shown here is derived from an EMBL/GenBank/DDBJ whole genome shotgun (WGS) entry which is preliminary data.</text>
</comment>
<feature type="transmembrane region" description="Helical" evidence="8">
    <location>
        <begin position="422"/>
        <end position="443"/>
    </location>
</feature>
<dbReference type="PANTHER" id="PTHR43549">
    <property type="entry name" value="MULTIDRUG RESISTANCE PROTEIN YPNP-RELATED"/>
    <property type="match status" value="1"/>
</dbReference>
<dbReference type="EMBL" id="JAPFFF010000048">
    <property type="protein sequence ID" value="KAK8840194.1"/>
    <property type="molecule type" value="Genomic_DNA"/>
</dbReference>
<keyword evidence="7 8" id="KW-0472">Membrane</keyword>
<feature type="transmembrane region" description="Helical" evidence="8">
    <location>
        <begin position="307"/>
        <end position="328"/>
    </location>
</feature>
<evidence type="ECO:0000256" key="5">
    <source>
        <dbReference type="ARBA" id="ARBA00022692"/>
    </source>
</evidence>
<feature type="transmembrane region" description="Helical" evidence="8">
    <location>
        <begin position="268"/>
        <end position="287"/>
    </location>
</feature>